<dbReference type="OrthoDB" id="1828825at2"/>
<dbReference type="EMBL" id="FWXJ01000001">
    <property type="protein sequence ID" value="SMC30802.1"/>
    <property type="molecule type" value="Genomic_DNA"/>
</dbReference>
<feature type="chain" id="PRO_5012868000" evidence="1">
    <location>
        <begin position="21"/>
        <end position="441"/>
    </location>
</feature>
<accession>A0A1W1Y3R6</accession>
<protein>
    <submittedName>
        <fullName evidence="3">Lysophospholipase L1</fullName>
    </submittedName>
</protein>
<dbReference type="AlphaFoldDB" id="A0A1W1Y3R6"/>
<dbReference type="RefSeq" id="WP_084282074.1">
    <property type="nucleotide sequence ID" value="NZ_FWXJ01000001.1"/>
</dbReference>
<name>A0A1W1Y3R6_9BURK</name>
<dbReference type="PANTHER" id="PTHR43784:SF2">
    <property type="entry name" value="GDSL-LIKE LIPASE_ACYLHYDROLASE, PUTATIVE (AFU_ORTHOLOGUE AFUA_2G00820)-RELATED"/>
    <property type="match status" value="1"/>
</dbReference>
<evidence type="ECO:0000259" key="2">
    <source>
        <dbReference type="Pfam" id="PF13472"/>
    </source>
</evidence>
<dbReference type="SUPFAM" id="SSF52266">
    <property type="entry name" value="SGNH hydrolase"/>
    <property type="match status" value="1"/>
</dbReference>
<evidence type="ECO:0000313" key="3">
    <source>
        <dbReference type="EMBL" id="SMC30802.1"/>
    </source>
</evidence>
<dbReference type="Pfam" id="PF13472">
    <property type="entry name" value="Lipase_GDSL_2"/>
    <property type="match status" value="1"/>
</dbReference>
<reference evidence="3 4" key="1">
    <citation type="submission" date="2017-04" db="EMBL/GenBank/DDBJ databases">
        <authorList>
            <person name="Afonso C.L."/>
            <person name="Miller P.J."/>
            <person name="Scott M.A."/>
            <person name="Spackman E."/>
            <person name="Goraichik I."/>
            <person name="Dimitrov K.M."/>
            <person name="Suarez D.L."/>
            <person name="Swayne D.E."/>
        </authorList>
    </citation>
    <scope>NUCLEOTIDE SEQUENCE [LARGE SCALE GENOMIC DNA]</scope>
    <source>
        <strain evidence="3 4">VK13</strain>
    </source>
</reference>
<evidence type="ECO:0000313" key="4">
    <source>
        <dbReference type="Proteomes" id="UP000192708"/>
    </source>
</evidence>
<sequence length="441" mass="47648">MSKNWLCAVFLLSSMFSAYAQPTYKWMTSWTGSVQGPYPFGNPSAQPNMSLVFPKPESGAENQSFRMVVKPSIWSSKTRIRLSNALGTQPVTFSNVFVGLQSGGAEIVKGTNRPLLFSGKNTITVAPGESVWSDPTTLPFVSRIDPEYLFGKKLAISFYVPNASGPMTWHAKALQTSYVTLPGAGDVSKSEVEADFPFSTASWFFVDALDMFVPINTIGILAFGDSITDGTASTMNGDDRWPDVLNRRLRKVGGHQFAVVNAGIGGNQIAGPSDYSLTKPFLGGPSSVMRLERDVLSMSGINTVIWLEGINDFSKNGNASADFVIEKMTEGVKRLKKAGISVIGATVTTALGSSSAAHGFKEQDEKRKSLNQFIKSSPIFDGVIDFDAVIVDMKTGEMKPEFVPESTTGGAGDKLHPNRIGYQIMGNSIPLDLFLDAKNKK</sequence>
<keyword evidence="4" id="KW-1185">Reference proteome</keyword>
<dbReference type="InterPro" id="IPR013830">
    <property type="entry name" value="SGNH_hydro"/>
</dbReference>
<keyword evidence="1" id="KW-0732">Signal</keyword>
<organism evidence="3 4">
    <name type="scientific">Polynucleobacter kasalickyi</name>
    <dbReference type="NCBI Taxonomy" id="1938817"/>
    <lineage>
        <taxon>Bacteria</taxon>
        <taxon>Pseudomonadati</taxon>
        <taxon>Pseudomonadota</taxon>
        <taxon>Betaproteobacteria</taxon>
        <taxon>Burkholderiales</taxon>
        <taxon>Burkholderiaceae</taxon>
        <taxon>Polynucleobacter</taxon>
    </lineage>
</organism>
<feature type="signal peptide" evidence="1">
    <location>
        <begin position="1"/>
        <end position="20"/>
    </location>
</feature>
<gene>
    <name evidence="3" type="ORF">SAMN06296008_101287</name>
</gene>
<dbReference type="PANTHER" id="PTHR43784">
    <property type="entry name" value="GDSL-LIKE LIPASE/ACYLHYDROLASE, PUTATIVE (AFU_ORTHOLOGUE AFUA_2G00820)-RELATED"/>
    <property type="match status" value="1"/>
</dbReference>
<proteinExistence type="predicted"/>
<dbReference type="InterPro" id="IPR036514">
    <property type="entry name" value="SGNH_hydro_sf"/>
</dbReference>
<evidence type="ECO:0000256" key="1">
    <source>
        <dbReference type="SAM" id="SignalP"/>
    </source>
</evidence>
<dbReference type="GO" id="GO:0016788">
    <property type="term" value="F:hydrolase activity, acting on ester bonds"/>
    <property type="evidence" value="ECO:0007669"/>
    <property type="project" value="UniProtKB-ARBA"/>
</dbReference>
<feature type="domain" description="SGNH hydrolase-type esterase" evidence="2">
    <location>
        <begin position="222"/>
        <end position="424"/>
    </location>
</feature>
<dbReference type="InterPro" id="IPR053140">
    <property type="entry name" value="GDSL_Rv0518-like"/>
</dbReference>
<dbReference type="Gene3D" id="3.40.50.1110">
    <property type="entry name" value="SGNH hydrolase"/>
    <property type="match status" value="1"/>
</dbReference>
<dbReference type="STRING" id="1938817.SAMN06296008_101287"/>
<dbReference type="Proteomes" id="UP000192708">
    <property type="component" value="Unassembled WGS sequence"/>
</dbReference>